<evidence type="ECO:0000256" key="2">
    <source>
        <dbReference type="ARBA" id="ARBA00022884"/>
    </source>
</evidence>
<dbReference type="GO" id="GO:0005829">
    <property type="term" value="C:cytosol"/>
    <property type="evidence" value="ECO:0007669"/>
    <property type="project" value="TreeGrafter"/>
</dbReference>
<proteinExistence type="predicted"/>
<sequence length="127" mass="14534">MRIINKKARFDYKLFDRFEAGIVLVGEDVKVLKALRNLSGSHAKILSGEVFLISPMFTKAKKLLLHKSEIVSVATKMKQKGLTLVPLSVYTKGRIFKVGLAFGKAKRKFEKREAIKKRDLEKETRLR</sequence>
<evidence type="ECO:0008006" key="5">
    <source>
        <dbReference type="Google" id="ProtNLM"/>
    </source>
</evidence>
<organism evidence="3 4">
    <name type="scientific">Candidatus Woesebacteria bacterium RIFCSPLOWO2_01_FULL_39_21</name>
    <dbReference type="NCBI Taxonomy" id="1802519"/>
    <lineage>
        <taxon>Bacteria</taxon>
        <taxon>Candidatus Woeseibacteriota</taxon>
    </lineage>
</organism>
<name>A0A1F8BMK9_9BACT</name>
<dbReference type="STRING" id="1802519.A2961_01680"/>
<dbReference type="InterPro" id="IPR000037">
    <property type="entry name" value="SsrA-bd_prot"/>
</dbReference>
<keyword evidence="2" id="KW-0694">RNA-binding</keyword>
<evidence type="ECO:0000256" key="1">
    <source>
        <dbReference type="ARBA" id="ARBA00022490"/>
    </source>
</evidence>
<dbReference type="SUPFAM" id="SSF74982">
    <property type="entry name" value="Small protein B (SmpB)"/>
    <property type="match status" value="1"/>
</dbReference>
<dbReference type="AlphaFoldDB" id="A0A1F8BMK9"/>
<dbReference type="EMBL" id="MGHF01000001">
    <property type="protein sequence ID" value="OGM65296.1"/>
    <property type="molecule type" value="Genomic_DNA"/>
</dbReference>
<dbReference type="Proteomes" id="UP000177082">
    <property type="component" value="Unassembled WGS sequence"/>
</dbReference>
<evidence type="ECO:0000313" key="3">
    <source>
        <dbReference type="EMBL" id="OGM65296.1"/>
    </source>
</evidence>
<reference evidence="3 4" key="1">
    <citation type="journal article" date="2016" name="Nat. Commun.">
        <title>Thousands of microbial genomes shed light on interconnected biogeochemical processes in an aquifer system.</title>
        <authorList>
            <person name="Anantharaman K."/>
            <person name="Brown C.T."/>
            <person name="Hug L.A."/>
            <person name="Sharon I."/>
            <person name="Castelle C.J."/>
            <person name="Probst A.J."/>
            <person name="Thomas B.C."/>
            <person name="Singh A."/>
            <person name="Wilkins M.J."/>
            <person name="Karaoz U."/>
            <person name="Brodie E.L."/>
            <person name="Williams K.H."/>
            <person name="Hubbard S.S."/>
            <person name="Banfield J.F."/>
        </authorList>
    </citation>
    <scope>NUCLEOTIDE SEQUENCE [LARGE SCALE GENOMIC DNA]</scope>
</reference>
<keyword evidence="1" id="KW-0963">Cytoplasm</keyword>
<dbReference type="InterPro" id="IPR023620">
    <property type="entry name" value="SmpB"/>
</dbReference>
<protein>
    <recommendedName>
        <fullName evidence="5">SsrA-binding protein</fullName>
    </recommendedName>
</protein>
<gene>
    <name evidence="3" type="ORF">A2961_01680</name>
</gene>
<dbReference type="PANTHER" id="PTHR30308">
    <property type="entry name" value="TMRNA-BINDING COMPONENT OF TRANS-TRANSLATION TAGGING COMPLEX"/>
    <property type="match status" value="1"/>
</dbReference>
<comment type="caution">
    <text evidence="3">The sequence shown here is derived from an EMBL/GenBank/DDBJ whole genome shotgun (WGS) entry which is preliminary data.</text>
</comment>
<dbReference type="GO" id="GO:0003723">
    <property type="term" value="F:RNA binding"/>
    <property type="evidence" value="ECO:0007669"/>
    <property type="project" value="UniProtKB-KW"/>
</dbReference>
<evidence type="ECO:0000313" key="4">
    <source>
        <dbReference type="Proteomes" id="UP000177082"/>
    </source>
</evidence>
<dbReference type="Pfam" id="PF01668">
    <property type="entry name" value="SmpB"/>
    <property type="match status" value="1"/>
</dbReference>
<accession>A0A1F8BMK9</accession>
<dbReference type="Gene3D" id="2.40.280.10">
    <property type="match status" value="1"/>
</dbReference>
<dbReference type="PANTHER" id="PTHR30308:SF2">
    <property type="entry name" value="SSRA-BINDING PROTEIN"/>
    <property type="match status" value="1"/>
</dbReference>
<dbReference type="GO" id="GO:0070930">
    <property type="term" value="P:trans-translation-dependent protein tagging"/>
    <property type="evidence" value="ECO:0007669"/>
    <property type="project" value="TreeGrafter"/>
</dbReference>